<gene>
    <name evidence="1" type="ORF">BKA24_001115</name>
</gene>
<proteinExistence type="predicted"/>
<sequence length="91" mass="10233">MIAVQPEELARRIAKVDSQIAAHPLSSERVTQAHAVIEAHGGTDDSDAISRELASRGLPSLVELGRIQARSSFSWWRLHRKRRALLRRADR</sequence>
<keyword evidence="2" id="KW-1185">Reference proteome</keyword>
<accession>A0A7W7BRC3</accession>
<dbReference type="EMBL" id="JACHMD010000001">
    <property type="protein sequence ID" value="MBB4666406.1"/>
    <property type="molecule type" value="Genomic_DNA"/>
</dbReference>
<evidence type="ECO:0000313" key="1">
    <source>
        <dbReference type="EMBL" id="MBB4666406.1"/>
    </source>
</evidence>
<name>A0A7W7BRC3_9MICO</name>
<evidence type="ECO:0000313" key="2">
    <source>
        <dbReference type="Proteomes" id="UP000573729"/>
    </source>
</evidence>
<dbReference type="Proteomes" id="UP000573729">
    <property type="component" value="Unassembled WGS sequence"/>
</dbReference>
<organism evidence="1 2">
    <name type="scientific">Microbacterium marinum</name>
    <dbReference type="NCBI Taxonomy" id="421115"/>
    <lineage>
        <taxon>Bacteria</taxon>
        <taxon>Bacillati</taxon>
        <taxon>Actinomycetota</taxon>
        <taxon>Actinomycetes</taxon>
        <taxon>Micrococcales</taxon>
        <taxon>Microbacteriaceae</taxon>
        <taxon>Microbacterium</taxon>
    </lineage>
</organism>
<dbReference type="AlphaFoldDB" id="A0A7W7BRC3"/>
<comment type="caution">
    <text evidence="1">The sequence shown here is derived from an EMBL/GenBank/DDBJ whole genome shotgun (WGS) entry which is preliminary data.</text>
</comment>
<reference evidence="1 2" key="1">
    <citation type="submission" date="2020-08" db="EMBL/GenBank/DDBJ databases">
        <title>Sequencing the genomes of 1000 actinobacteria strains.</title>
        <authorList>
            <person name="Klenk H.-P."/>
        </authorList>
    </citation>
    <scope>NUCLEOTIDE SEQUENCE [LARGE SCALE GENOMIC DNA]</scope>
    <source>
        <strain evidence="1 2">DSM 24947</strain>
    </source>
</reference>
<protein>
    <submittedName>
        <fullName evidence="1">Uncharacterized protein</fullName>
    </submittedName>
</protein>
<dbReference type="RefSeq" id="WP_343065948.1">
    <property type="nucleotide sequence ID" value="NZ_JACHMD010000001.1"/>
</dbReference>